<evidence type="ECO:0000256" key="4">
    <source>
        <dbReference type="PIRSR" id="PIRSR601211-2"/>
    </source>
</evidence>
<dbReference type="PRINTS" id="PR00389">
    <property type="entry name" value="PHPHLIPASEA2"/>
</dbReference>
<gene>
    <name evidence="8" type="primary">Pa2bb</name>
    <name evidence="8" type="ORF">DRONOV_R15222</name>
</gene>
<feature type="domain" description="Phospholipase A2-like central" evidence="7">
    <location>
        <begin position="10"/>
        <end position="119"/>
    </location>
</feature>
<keyword evidence="2" id="KW-0964">Secreted</keyword>
<keyword evidence="4" id="KW-0479">Metal-binding</keyword>
<dbReference type="Gene3D" id="1.20.90.10">
    <property type="entry name" value="Phospholipase A2 domain"/>
    <property type="match status" value="1"/>
</dbReference>
<evidence type="ECO:0000256" key="5">
    <source>
        <dbReference type="PIRSR" id="PIRSR601211-3"/>
    </source>
</evidence>
<keyword evidence="3 5" id="KW-1015">Disulfide bond</keyword>
<comment type="subcellular location">
    <subcellularLocation>
        <location evidence="1">Secreted</location>
    </subcellularLocation>
</comment>
<dbReference type="Pfam" id="PF00068">
    <property type="entry name" value="Phospholip_A2_1"/>
    <property type="match status" value="1"/>
</dbReference>
<accession>A0A7K9BE52</accession>
<dbReference type="PANTHER" id="PTHR11716">
    <property type="entry name" value="PHOSPHOLIPASE A2 FAMILY MEMBER"/>
    <property type="match status" value="1"/>
</dbReference>
<evidence type="ECO:0000256" key="2">
    <source>
        <dbReference type="ARBA" id="ARBA00022525"/>
    </source>
</evidence>
<dbReference type="GO" id="GO:0042130">
    <property type="term" value="P:negative regulation of T cell proliferation"/>
    <property type="evidence" value="ECO:0007669"/>
    <property type="project" value="TreeGrafter"/>
</dbReference>
<dbReference type="InterPro" id="IPR016090">
    <property type="entry name" value="PLA2-like_dom"/>
</dbReference>
<dbReference type="GO" id="GO:0005576">
    <property type="term" value="C:extracellular region"/>
    <property type="evidence" value="ECO:0007669"/>
    <property type="project" value="UniProtKB-SubCell"/>
</dbReference>
<reference evidence="8 9" key="1">
    <citation type="submission" date="2019-09" db="EMBL/GenBank/DDBJ databases">
        <title>Bird 10,000 Genomes (B10K) Project - Family phase.</title>
        <authorList>
            <person name="Zhang G."/>
        </authorList>
    </citation>
    <scope>NUCLEOTIDE SEQUENCE [LARGE SCALE GENOMIC DNA]</scope>
    <source>
        <strain evidence="8">B10K-LSUMZ-23963</strain>
        <tissue evidence="8">Muscle</tissue>
    </source>
</reference>
<dbReference type="InterPro" id="IPR001211">
    <property type="entry name" value="PLA2"/>
</dbReference>
<dbReference type="SMART" id="SM00085">
    <property type="entry name" value="PA2c"/>
    <property type="match status" value="1"/>
</dbReference>
<feature type="disulfide bond" evidence="5">
    <location>
        <begin position="52"/>
        <end position="105"/>
    </location>
</feature>
<evidence type="ECO:0000256" key="1">
    <source>
        <dbReference type="ARBA" id="ARBA00004613"/>
    </source>
</evidence>
<comment type="caution">
    <text evidence="8">The sequence shown here is derived from an EMBL/GenBank/DDBJ whole genome shotgun (WGS) entry which is preliminary data.</text>
</comment>
<evidence type="ECO:0000313" key="8">
    <source>
        <dbReference type="EMBL" id="NXG38611.1"/>
    </source>
</evidence>
<sequence>AAGALPAGGKLPQFPHTFAPALEGSTVANLSAHGCSAGWGGRGASKAATDRCCLLRACCYAKLAARRCDVARAQHAVTRAGVAACRSRSWCERGACRCERVARLCRVRGWALARPRASRR</sequence>
<dbReference type="GO" id="GO:0016042">
    <property type="term" value="P:lipid catabolic process"/>
    <property type="evidence" value="ECO:0007669"/>
    <property type="project" value="InterPro"/>
</dbReference>
<comment type="similarity">
    <text evidence="6">Belongs to the phospholipase A2 family.</text>
</comment>
<dbReference type="GO" id="GO:0005543">
    <property type="term" value="F:phospholipid binding"/>
    <property type="evidence" value="ECO:0007669"/>
    <property type="project" value="TreeGrafter"/>
</dbReference>
<organism evidence="8 9">
    <name type="scientific">Dromaius novaehollandiae</name>
    <name type="common">Emu</name>
    <dbReference type="NCBI Taxonomy" id="8790"/>
    <lineage>
        <taxon>Eukaryota</taxon>
        <taxon>Metazoa</taxon>
        <taxon>Chordata</taxon>
        <taxon>Craniata</taxon>
        <taxon>Vertebrata</taxon>
        <taxon>Euteleostomi</taxon>
        <taxon>Archelosauria</taxon>
        <taxon>Archosauria</taxon>
        <taxon>Dinosauria</taxon>
        <taxon>Saurischia</taxon>
        <taxon>Theropoda</taxon>
        <taxon>Coelurosauria</taxon>
        <taxon>Aves</taxon>
        <taxon>Palaeognathae</taxon>
        <taxon>Casuariiformes</taxon>
        <taxon>Dromaiidae</taxon>
        <taxon>Dromaius</taxon>
    </lineage>
</organism>
<dbReference type="AlphaFoldDB" id="A0A7K9BE52"/>
<dbReference type="InterPro" id="IPR036444">
    <property type="entry name" value="PLipase_A2_dom_sf"/>
</dbReference>
<evidence type="ECO:0000256" key="6">
    <source>
        <dbReference type="RuleBase" id="RU003654"/>
    </source>
</evidence>
<dbReference type="Proteomes" id="UP000543287">
    <property type="component" value="Unassembled WGS sequence"/>
</dbReference>
<dbReference type="PANTHER" id="PTHR11716:SF9">
    <property type="entry name" value="PHOSPHOLIPASE A2, MEMBRANE ASSOCIATED"/>
    <property type="match status" value="1"/>
</dbReference>
<name>A0A7K9BE52_DRONO</name>
<proteinExistence type="inferred from homology"/>
<evidence type="ECO:0000259" key="7">
    <source>
        <dbReference type="SMART" id="SM00085"/>
    </source>
</evidence>
<protein>
    <submittedName>
        <fullName evidence="8">PA2BB phospholipase</fullName>
    </submittedName>
</protein>
<feature type="non-terminal residue" evidence="8">
    <location>
        <position position="1"/>
    </location>
</feature>
<feature type="disulfide bond" evidence="5">
    <location>
        <begin position="68"/>
        <end position="91"/>
    </location>
</feature>
<feature type="non-terminal residue" evidence="8">
    <location>
        <position position="120"/>
    </location>
</feature>
<dbReference type="EMBL" id="VWZH01000380">
    <property type="protein sequence ID" value="NXG38611.1"/>
    <property type="molecule type" value="Genomic_DNA"/>
</dbReference>
<dbReference type="GO" id="GO:0050482">
    <property type="term" value="P:arachidonate secretion"/>
    <property type="evidence" value="ECO:0007669"/>
    <property type="project" value="InterPro"/>
</dbReference>
<dbReference type="SUPFAM" id="SSF48619">
    <property type="entry name" value="Phospholipase A2, PLA2"/>
    <property type="match status" value="1"/>
</dbReference>
<comment type="cofactor">
    <cofactor evidence="4">
        <name>Ca(2+)</name>
        <dbReference type="ChEBI" id="CHEBI:29108"/>
    </cofactor>
    <text evidence="4">Binds 1 Ca(2+) ion per subunit.</text>
</comment>
<dbReference type="GO" id="GO:0047498">
    <property type="term" value="F:calcium-dependent phospholipase A2 activity"/>
    <property type="evidence" value="ECO:0007669"/>
    <property type="project" value="TreeGrafter"/>
</dbReference>
<evidence type="ECO:0000256" key="3">
    <source>
        <dbReference type="ARBA" id="ARBA00023157"/>
    </source>
</evidence>
<dbReference type="GO" id="GO:0005509">
    <property type="term" value="F:calcium ion binding"/>
    <property type="evidence" value="ECO:0007669"/>
    <property type="project" value="InterPro"/>
</dbReference>
<keyword evidence="4" id="KW-0106">Calcium</keyword>
<dbReference type="GO" id="GO:0006644">
    <property type="term" value="P:phospholipid metabolic process"/>
    <property type="evidence" value="ECO:0007669"/>
    <property type="project" value="InterPro"/>
</dbReference>
<feature type="disulfide bond" evidence="5">
    <location>
        <begin position="59"/>
        <end position="98"/>
    </location>
</feature>
<evidence type="ECO:0000313" key="9">
    <source>
        <dbReference type="Proteomes" id="UP000543287"/>
    </source>
</evidence>
<feature type="binding site" evidence="4">
    <location>
        <position position="38"/>
    </location>
    <ligand>
        <name>Ca(2+)</name>
        <dbReference type="ChEBI" id="CHEBI:29108"/>
    </ligand>
</feature>
<feature type="binding site" evidence="4">
    <location>
        <position position="40"/>
    </location>
    <ligand>
        <name>Ca(2+)</name>
        <dbReference type="ChEBI" id="CHEBI:29108"/>
    </ligand>
</feature>
<feature type="disulfide bond" evidence="5">
    <location>
        <begin position="85"/>
        <end position="96"/>
    </location>
</feature>